<dbReference type="Pfam" id="PF01381">
    <property type="entry name" value="HTH_3"/>
    <property type="match status" value="1"/>
</dbReference>
<dbReference type="PANTHER" id="PTHR46797">
    <property type="entry name" value="HTH-TYPE TRANSCRIPTIONAL REGULATOR"/>
    <property type="match status" value="1"/>
</dbReference>
<dbReference type="OrthoDB" id="9798912at2"/>
<dbReference type="SMART" id="SM00530">
    <property type="entry name" value="HTH_XRE"/>
    <property type="match status" value="1"/>
</dbReference>
<evidence type="ECO:0000259" key="2">
    <source>
        <dbReference type="PROSITE" id="PS50943"/>
    </source>
</evidence>
<evidence type="ECO:0000313" key="7">
    <source>
        <dbReference type="Proteomes" id="UP000095495"/>
    </source>
</evidence>
<evidence type="ECO:0000313" key="8">
    <source>
        <dbReference type="Proteomes" id="UP000446657"/>
    </source>
</evidence>
<dbReference type="EMBL" id="CVRR01000010">
    <property type="protein sequence ID" value="CRL35850.1"/>
    <property type="molecule type" value="Genomic_DNA"/>
</dbReference>
<evidence type="ECO:0000313" key="4">
    <source>
        <dbReference type="EMBL" id="CUN14964.1"/>
    </source>
</evidence>
<keyword evidence="6" id="KW-1185">Reference proteome</keyword>
<evidence type="ECO:0000313" key="3">
    <source>
        <dbReference type="EMBL" id="CRL35850.1"/>
    </source>
</evidence>
<accession>A0A0M6WH70</accession>
<dbReference type="CDD" id="cd00093">
    <property type="entry name" value="HTH_XRE"/>
    <property type="match status" value="1"/>
</dbReference>
<dbReference type="EMBL" id="CYXV01000015">
    <property type="protein sequence ID" value="CUN14964.1"/>
    <property type="molecule type" value="Genomic_DNA"/>
</dbReference>
<organism evidence="3 6">
    <name type="scientific">Roseburia faecis</name>
    <dbReference type="NCBI Taxonomy" id="301302"/>
    <lineage>
        <taxon>Bacteria</taxon>
        <taxon>Bacillati</taxon>
        <taxon>Bacillota</taxon>
        <taxon>Clostridia</taxon>
        <taxon>Lachnospirales</taxon>
        <taxon>Lachnospiraceae</taxon>
        <taxon>Roseburia</taxon>
    </lineage>
</organism>
<dbReference type="PROSITE" id="PS50943">
    <property type="entry name" value="HTH_CROC1"/>
    <property type="match status" value="1"/>
</dbReference>
<dbReference type="GO" id="GO:0005829">
    <property type="term" value="C:cytosol"/>
    <property type="evidence" value="ECO:0007669"/>
    <property type="project" value="TreeGrafter"/>
</dbReference>
<reference evidence="5 8" key="3">
    <citation type="journal article" date="2019" name="Nat. Med.">
        <title>A library of human gut bacterial isolates paired with longitudinal multiomics data enables mechanistic microbiome research.</title>
        <authorList>
            <person name="Poyet M."/>
            <person name="Groussin M."/>
            <person name="Gibbons S.M."/>
            <person name="Avila-Pacheco J."/>
            <person name="Jiang X."/>
            <person name="Kearney S.M."/>
            <person name="Perrotta A.R."/>
            <person name="Berdy B."/>
            <person name="Zhao S."/>
            <person name="Lieberman T.D."/>
            <person name="Swanson P.K."/>
            <person name="Smith M."/>
            <person name="Roesemann S."/>
            <person name="Alexander J.E."/>
            <person name="Rich S.A."/>
            <person name="Livny J."/>
            <person name="Vlamakis H."/>
            <person name="Clish C."/>
            <person name="Bullock K."/>
            <person name="Deik A."/>
            <person name="Scott J."/>
            <person name="Pierce K.A."/>
            <person name="Xavier R.J."/>
            <person name="Alm E.J."/>
        </authorList>
    </citation>
    <scope>NUCLEOTIDE SEQUENCE [LARGE SCALE GENOMIC DNA]</scope>
    <source>
        <strain evidence="5 8">BIOML-A1</strain>
    </source>
</reference>
<sequence>MNKKREPYDRIAVGERIRHKRIQLGLSQDELAVRINRATKYCSDIERGMCGMSVETMLAIAKSLDMNLDYMMFGEISETEREWQQKDAMTLIHIIEKAPASQRNYAIRLLKLFIAATGNSPT</sequence>
<protein>
    <submittedName>
        <fullName evidence="4">Anaerobic benzoate catabolism transcriptional regulator</fullName>
    </submittedName>
    <submittedName>
        <fullName evidence="5">Helix-turn-helix domain-containing protein</fullName>
    </submittedName>
    <submittedName>
        <fullName evidence="3">Predicted transcriptional regulators</fullName>
    </submittedName>
</protein>
<dbReference type="RefSeq" id="WP_055067431.1">
    <property type="nucleotide sequence ID" value="NZ_CP173697.1"/>
</dbReference>
<dbReference type="Proteomes" id="UP000095495">
    <property type="component" value="Unassembled WGS sequence"/>
</dbReference>
<dbReference type="Proteomes" id="UP000446657">
    <property type="component" value="Unassembled WGS sequence"/>
</dbReference>
<dbReference type="Proteomes" id="UP000049979">
    <property type="component" value="Unassembled WGS sequence"/>
</dbReference>
<dbReference type="STRING" id="301302.ERS852420_03032"/>
<keyword evidence="1" id="KW-0238">DNA-binding</keyword>
<dbReference type="InterPro" id="IPR050807">
    <property type="entry name" value="TransReg_Diox_bact_type"/>
</dbReference>
<dbReference type="InterPro" id="IPR001387">
    <property type="entry name" value="Cro/C1-type_HTH"/>
</dbReference>
<dbReference type="GO" id="GO:0003677">
    <property type="term" value="F:DNA binding"/>
    <property type="evidence" value="ECO:0007669"/>
    <property type="project" value="UniProtKB-KW"/>
</dbReference>
<evidence type="ECO:0000256" key="1">
    <source>
        <dbReference type="ARBA" id="ARBA00023125"/>
    </source>
</evidence>
<evidence type="ECO:0000313" key="6">
    <source>
        <dbReference type="Proteomes" id="UP000049979"/>
    </source>
</evidence>
<dbReference type="PANTHER" id="PTHR46797:SF1">
    <property type="entry name" value="METHYLPHOSPHONATE SYNTHASE"/>
    <property type="match status" value="1"/>
</dbReference>
<feature type="domain" description="HTH cro/C1-type" evidence="2">
    <location>
        <begin position="17"/>
        <end position="71"/>
    </location>
</feature>
<dbReference type="EMBL" id="WNAL01000012">
    <property type="protein sequence ID" value="MTR81548.1"/>
    <property type="molecule type" value="Genomic_DNA"/>
</dbReference>
<dbReference type="SUPFAM" id="SSF47413">
    <property type="entry name" value="lambda repressor-like DNA-binding domains"/>
    <property type="match status" value="1"/>
</dbReference>
<proteinExistence type="predicted"/>
<dbReference type="Gene3D" id="1.10.260.40">
    <property type="entry name" value="lambda repressor-like DNA-binding domains"/>
    <property type="match status" value="1"/>
</dbReference>
<dbReference type="AlphaFoldDB" id="A0A0M6WH70"/>
<reference evidence="6" key="2">
    <citation type="submission" date="2015-05" db="EMBL/GenBank/DDBJ databases">
        <authorList>
            <consortium name="Pathogen Informatics"/>
        </authorList>
    </citation>
    <scope>NUCLEOTIDE SEQUENCE [LARGE SCALE GENOMIC DNA]</scope>
    <source>
        <strain evidence="4 7">2789STDY5608863</strain>
        <strain evidence="6">M72</strain>
    </source>
</reference>
<name>A0A0M6WH70_9FIRM</name>
<dbReference type="GO" id="GO:0003700">
    <property type="term" value="F:DNA-binding transcription factor activity"/>
    <property type="evidence" value="ECO:0007669"/>
    <property type="project" value="TreeGrafter"/>
</dbReference>
<gene>
    <name evidence="4" type="ORF">ERS852420_03032</name>
    <name evidence="5" type="ORF">GMD30_07455</name>
    <name evidence="3" type="ORF">M72_24831</name>
</gene>
<evidence type="ECO:0000313" key="5">
    <source>
        <dbReference type="EMBL" id="MTR81548.1"/>
    </source>
</evidence>
<reference evidence="3" key="1">
    <citation type="submission" date="2015-05" db="EMBL/GenBank/DDBJ databases">
        <authorList>
            <person name="Wang D.B."/>
            <person name="Wang M."/>
        </authorList>
    </citation>
    <scope>NUCLEOTIDE SEQUENCE [LARGE SCALE GENOMIC DNA]</scope>
    <source>
        <strain evidence="3">M72</strain>
    </source>
</reference>
<dbReference type="InterPro" id="IPR010982">
    <property type="entry name" value="Lambda_DNA-bd_dom_sf"/>
</dbReference>